<comment type="caution">
    <text evidence="2">The sequence shown here is derived from an EMBL/GenBank/DDBJ whole genome shotgun (WGS) entry which is preliminary data.</text>
</comment>
<organism evidence="2 3">
    <name type="scientific">Pelagomonas calceolata</name>
    <dbReference type="NCBI Taxonomy" id="35677"/>
    <lineage>
        <taxon>Eukaryota</taxon>
        <taxon>Sar</taxon>
        <taxon>Stramenopiles</taxon>
        <taxon>Ochrophyta</taxon>
        <taxon>Pelagophyceae</taxon>
        <taxon>Pelagomonadales</taxon>
        <taxon>Pelagomonadaceae</taxon>
        <taxon>Pelagomonas</taxon>
    </lineage>
</organism>
<dbReference type="InterPro" id="IPR051412">
    <property type="entry name" value="Formin_Homology_Diaphanous_sf"/>
</dbReference>
<dbReference type="GO" id="GO:0005884">
    <property type="term" value="C:actin filament"/>
    <property type="evidence" value="ECO:0007669"/>
    <property type="project" value="TreeGrafter"/>
</dbReference>
<dbReference type="PANTHER" id="PTHR45691">
    <property type="entry name" value="PROTEIN DIAPHANOUS"/>
    <property type="match status" value="1"/>
</dbReference>
<keyword evidence="3" id="KW-1185">Reference proteome</keyword>
<evidence type="ECO:0000313" key="2">
    <source>
        <dbReference type="EMBL" id="CAH0368615.1"/>
    </source>
</evidence>
<feature type="compositionally biased region" description="Pro residues" evidence="1">
    <location>
        <begin position="244"/>
        <end position="263"/>
    </location>
</feature>
<proteinExistence type="predicted"/>
<feature type="region of interest" description="Disordered" evidence="1">
    <location>
        <begin position="231"/>
        <end position="267"/>
    </location>
</feature>
<dbReference type="EMBL" id="CAKKNE010000002">
    <property type="protein sequence ID" value="CAH0368615.1"/>
    <property type="molecule type" value="Genomic_DNA"/>
</dbReference>
<dbReference type="PANTHER" id="PTHR45691:SF6">
    <property type="entry name" value="PROTEIN DIAPHANOUS"/>
    <property type="match status" value="1"/>
</dbReference>
<name>A0A8J2SBM4_9STRA</name>
<sequence>MDNNTSDSDASSLPAEVASEVEALSTYLQDLDLGRRKQKLEELVKHPLHELEHSLPGNAYTSSVMQRVAYVMRGHVPGAFAAAITTGCYAEALVGCYLGGCTFALEPPAHNFDASALDFDSRYERSVSIMVGRANTAYVCRQGWPHGLVIDLNRARERGFTIRPWQEGDYGPAALLRRYSQLRDLVKAAPPDPLPPGNELLCRVLPQEQLRHFDGLHWQMLLPEQPRLLLQASPASPGSSPDPRTQPPVPPPEPPPPPPPPPPDEGRRWSIGLIKPYPWLPCYKEWVVFLLYLGLVVPFDDGMPLLCLSWLPYALAAAGYCGDDLYQRFRHGEFRDTRAIAAERPEGLPANASAQDACAALARACARCASSPGARRPPTPPSVGGAPAAGSLLEPVLTPALLAKCTALAQRFPQPGPAQGTALAPPNFYDRTDQPPNTFEGDARPEVEHVLLLCYVVVARRDVHQRMQDVLGIDCDDSNFFLVIRGSMGPSSGGLQLEAQLGLPHRFFHDLFHKNVRRGGTGFWGVGVFDAEQVRGAVEIAEDETYVMPSSSFAGFSPYRR</sequence>
<protein>
    <submittedName>
        <fullName evidence="2">Uncharacterized protein</fullName>
    </submittedName>
</protein>
<evidence type="ECO:0000256" key="1">
    <source>
        <dbReference type="SAM" id="MobiDB-lite"/>
    </source>
</evidence>
<dbReference type="GO" id="GO:0030041">
    <property type="term" value="P:actin filament polymerization"/>
    <property type="evidence" value="ECO:0007669"/>
    <property type="project" value="TreeGrafter"/>
</dbReference>
<evidence type="ECO:0000313" key="3">
    <source>
        <dbReference type="Proteomes" id="UP000789595"/>
    </source>
</evidence>
<gene>
    <name evidence="2" type="ORF">PECAL_2P16870</name>
</gene>
<dbReference type="AlphaFoldDB" id="A0A8J2SBM4"/>
<accession>A0A8J2SBM4</accession>
<feature type="compositionally biased region" description="Low complexity" evidence="1">
    <location>
        <begin position="232"/>
        <end position="243"/>
    </location>
</feature>
<dbReference type="Proteomes" id="UP000789595">
    <property type="component" value="Unassembled WGS sequence"/>
</dbReference>
<reference evidence="2" key="1">
    <citation type="submission" date="2021-11" db="EMBL/GenBank/DDBJ databases">
        <authorList>
            <consortium name="Genoscope - CEA"/>
            <person name="William W."/>
        </authorList>
    </citation>
    <scope>NUCLEOTIDE SEQUENCE</scope>
</reference>